<gene>
    <name evidence="6" type="primary">ntcB</name>
</gene>
<feature type="domain" description="HTH lysR-type" evidence="5">
    <location>
        <begin position="12"/>
        <end position="69"/>
    </location>
</feature>
<sequence length="326" mass="35907">MHGVTNGWGSGLDSRQLQYFLALNHCGSFRLAAEQCGVSQPGLSKQIMALEGELGGPLFDRTGRRASLTPLGECFLPYARRAYKELEQSRAAIGELLKPDRGEICIAGLHSVNAYLLPALLAVFRQKHPGTQLRLTSLGSERIIKVLLDRLVDAAILMGPVHSPELVSTPLYEEELVVLLPAHHPLARRPSVRLAEVAILPQVVFRDGYAMRTALVQHFRAIGATVDVAVELNTLEAFKEMVRQEVGVAILPLCAVQHLGTDLVIARLEEPSITRRVELVCRKDNYQVPVVAAFTRLVAEHLPTAFARWVHTGPEPWLREASYLAG</sequence>
<dbReference type="Pfam" id="PF03466">
    <property type="entry name" value="LysR_substrate"/>
    <property type="match status" value="1"/>
</dbReference>
<dbReference type="InterPro" id="IPR036390">
    <property type="entry name" value="WH_DNA-bd_sf"/>
</dbReference>
<dbReference type="EMBL" id="BA000045">
    <property type="protein sequence ID" value="BAC89499.1"/>
    <property type="molecule type" value="Genomic_DNA"/>
</dbReference>
<dbReference type="GO" id="GO:0006355">
    <property type="term" value="P:regulation of DNA-templated transcription"/>
    <property type="evidence" value="ECO:0000318"/>
    <property type="project" value="GO_Central"/>
</dbReference>
<dbReference type="GO" id="GO:0032993">
    <property type="term" value="C:protein-DNA complex"/>
    <property type="evidence" value="ECO:0000318"/>
    <property type="project" value="GO_Central"/>
</dbReference>
<accession>Q7NKC0</accession>
<keyword evidence="3" id="KW-0238">DNA-binding</keyword>
<organism evidence="6 7">
    <name type="scientific">Gloeobacter violaceus (strain ATCC 29082 / PCC 7421)</name>
    <dbReference type="NCBI Taxonomy" id="251221"/>
    <lineage>
        <taxon>Bacteria</taxon>
        <taxon>Bacillati</taxon>
        <taxon>Cyanobacteriota</taxon>
        <taxon>Cyanophyceae</taxon>
        <taxon>Gloeobacterales</taxon>
        <taxon>Gloeobacteraceae</taxon>
        <taxon>Gloeobacter</taxon>
    </lineage>
</organism>
<protein>
    <submittedName>
        <fullName evidence="6">Nitrogen assimilation transcriptional activator</fullName>
    </submittedName>
</protein>
<comment type="similarity">
    <text evidence="1">Belongs to the LysR transcriptional regulatory family.</text>
</comment>
<dbReference type="PANTHER" id="PTHR30346">
    <property type="entry name" value="TRANSCRIPTIONAL DUAL REGULATOR HCAR-RELATED"/>
    <property type="match status" value="1"/>
</dbReference>
<dbReference type="FunFam" id="1.10.10.10:FF:000001">
    <property type="entry name" value="LysR family transcriptional regulator"/>
    <property type="match status" value="1"/>
</dbReference>
<dbReference type="EnsemblBacteria" id="BAC89499">
    <property type="protein sequence ID" value="BAC89499"/>
    <property type="gene ID" value="BAC89499"/>
</dbReference>
<dbReference type="STRING" id="251221.gene:10759047"/>
<dbReference type="HOGENOM" id="CLU_039613_6_0_3"/>
<evidence type="ECO:0000256" key="2">
    <source>
        <dbReference type="ARBA" id="ARBA00023015"/>
    </source>
</evidence>
<dbReference type="InterPro" id="IPR000847">
    <property type="entry name" value="LysR_HTH_N"/>
</dbReference>
<keyword evidence="7" id="KW-1185">Reference proteome</keyword>
<evidence type="ECO:0000259" key="5">
    <source>
        <dbReference type="PROSITE" id="PS50931"/>
    </source>
</evidence>
<dbReference type="SUPFAM" id="SSF46785">
    <property type="entry name" value="Winged helix' DNA-binding domain"/>
    <property type="match status" value="1"/>
</dbReference>
<dbReference type="PROSITE" id="PS50931">
    <property type="entry name" value="HTH_LYSR"/>
    <property type="match status" value="1"/>
</dbReference>
<dbReference type="GO" id="GO:0003677">
    <property type="term" value="F:DNA binding"/>
    <property type="evidence" value="ECO:0007669"/>
    <property type="project" value="UniProtKB-KW"/>
</dbReference>
<dbReference type="Proteomes" id="UP000000557">
    <property type="component" value="Chromosome"/>
</dbReference>
<dbReference type="SUPFAM" id="SSF53850">
    <property type="entry name" value="Periplasmic binding protein-like II"/>
    <property type="match status" value="1"/>
</dbReference>
<dbReference type="FunCoup" id="Q7NKC0">
    <property type="interactions" value="18"/>
</dbReference>
<dbReference type="Gene3D" id="1.10.10.10">
    <property type="entry name" value="Winged helix-like DNA-binding domain superfamily/Winged helix DNA-binding domain"/>
    <property type="match status" value="1"/>
</dbReference>
<evidence type="ECO:0000313" key="7">
    <source>
        <dbReference type="Proteomes" id="UP000000557"/>
    </source>
</evidence>
<evidence type="ECO:0000313" key="6">
    <source>
        <dbReference type="EMBL" id="BAC89499.1"/>
    </source>
</evidence>
<dbReference type="PhylomeDB" id="Q7NKC0"/>
<evidence type="ECO:0000256" key="1">
    <source>
        <dbReference type="ARBA" id="ARBA00009437"/>
    </source>
</evidence>
<reference evidence="6 7" key="1">
    <citation type="journal article" date="2003" name="DNA Res.">
        <title>Complete genome structure of Gloeobacter violaceus PCC 7421, a cyanobacterium that lacks thylakoids.</title>
        <authorList>
            <person name="Nakamura Y."/>
            <person name="Kaneko T."/>
            <person name="Sato S."/>
            <person name="Mimuro M."/>
            <person name="Miyashita H."/>
            <person name="Tsuchiya T."/>
            <person name="Sasamoto S."/>
            <person name="Watanabe A."/>
            <person name="Kawashima K."/>
            <person name="Kishida Y."/>
            <person name="Kiyokawa C."/>
            <person name="Kohara M."/>
            <person name="Matsumoto M."/>
            <person name="Matsuno A."/>
            <person name="Nakazaki N."/>
            <person name="Shimpo S."/>
            <person name="Takeuchi C."/>
            <person name="Yamada M."/>
            <person name="Tabata S."/>
        </authorList>
    </citation>
    <scope>NUCLEOTIDE SEQUENCE [LARGE SCALE GENOMIC DNA]</scope>
    <source>
        <strain evidence="7">ATCC 29082 / PCC 7421</strain>
    </source>
</reference>
<keyword evidence="2" id="KW-0805">Transcription regulation</keyword>
<keyword evidence="4" id="KW-0804">Transcription</keyword>
<dbReference type="Pfam" id="PF00126">
    <property type="entry name" value="HTH_1"/>
    <property type="match status" value="1"/>
</dbReference>
<dbReference type="InParanoid" id="Q7NKC0"/>
<dbReference type="CDD" id="cd05466">
    <property type="entry name" value="PBP2_LTTR_substrate"/>
    <property type="match status" value="1"/>
</dbReference>
<dbReference type="PRINTS" id="PR00039">
    <property type="entry name" value="HTHLYSR"/>
</dbReference>
<evidence type="ECO:0000256" key="4">
    <source>
        <dbReference type="ARBA" id="ARBA00023163"/>
    </source>
</evidence>
<dbReference type="InterPro" id="IPR036388">
    <property type="entry name" value="WH-like_DNA-bd_sf"/>
</dbReference>
<dbReference type="KEGG" id="gvi:glr1558"/>
<reference evidence="6 7" key="2">
    <citation type="journal article" date="2003" name="DNA Res.">
        <title>Complete genome structure of Gloeobacter violaceus PCC 7421, a cyanobacterium that lacks thylakoids (supplement).</title>
        <authorList>
            <person name="Nakamura Y."/>
            <person name="Kaneko T."/>
            <person name="Sato S."/>
            <person name="Mimuro M."/>
            <person name="Miyashita H."/>
            <person name="Tsuchiya T."/>
            <person name="Sasamoto S."/>
            <person name="Watanabe A."/>
            <person name="Kawashima K."/>
            <person name="Kishida Y."/>
            <person name="Kiyokawa C."/>
            <person name="Kohara M."/>
            <person name="Matsumoto M."/>
            <person name="Matsuno A."/>
            <person name="Nakazaki N."/>
            <person name="Shimpo S."/>
            <person name="Takeuchi C."/>
            <person name="Yamada M."/>
            <person name="Tabata S."/>
        </authorList>
    </citation>
    <scope>NUCLEOTIDE SEQUENCE [LARGE SCALE GENOMIC DNA]</scope>
    <source>
        <strain evidence="7">ATCC 29082 / PCC 7421</strain>
    </source>
</reference>
<proteinExistence type="inferred from homology"/>
<dbReference type="RefSeq" id="WP_011141557.1">
    <property type="nucleotide sequence ID" value="NC_005125.1"/>
</dbReference>
<dbReference type="AlphaFoldDB" id="Q7NKC0"/>
<dbReference type="PANTHER" id="PTHR30346:SF28">
    <property type="entry name" value="HTH-TYPE TRANSCRIPTIONAL REGULATOR CYNR"/>
    <property type="match status" value="1"/>
</dbReference>
<dbReference type="OrthoDB" id="119203at2"/>
<dbReference type="InterPro" id="IPR005119">
    <property type="entry name" value="LysR_subst-bd"/>
</dbReference>
<dbReference type="Gene3D" id="3.40.190.290">
    <property type="match status" value="1"/>
</dbReference>
<name>Q7NKC0_GLOVI</name>
<dbReference type="GO" id="GO:0003700">
    <property type="term" value="F:DNA-binding transcription factor activity"/>
    <property type="evidence" value="ECO:0000318"/>
    <property type="project" value="GO_Central"/>
</dbReference>
<evidence type="ECO:0000256" key="3">
    <source>
        <dbReference type="ARBA" id="ARBA00023125"/>
    </source>
</evidence>
<dbReference type="eggNOG" id="COG0583">
    <property type="taxonomic scope" value="Bacteria"/>
</dbReference>